<sequence length="129" mass="14980">MQNQDEDSHPSTLPGFRVIRDPERAVTQSRPERKKKRVEFEDVQQPIPNPSQENYPQRCITQLLEGVTHIYYTGKELAISFSVINRDSMRVHGTFITVIKVWKYISTIPQGCRGKYILAVYGYTFGQFI</sequence>
<dbReference type="EMBL" id="JACGCM010000140">
    <property type="protein sequence ID" value="KAF6175915.1"/>
    <property type="molecule type" value="Genomic_DNA"/>
</dbReference>
<accession>A0A7J7P8Y8</accession>
<evidence type="ECO:0000313" key="3">
    <source>
        <dbReference type="Proteomes" id="UP000541444"/>
    </source>
</evidence>
<protein>
    <submittedName>
        <fullName evidence="2">Uncharacterized protein</fullName>
    </submittedName>
</protein>
<reference evidence="2 3" key="1">
    <citation type="journal article" date="2020" name="IScience">
        <title>Genome Sequencing of the Endangered Kingdonia uniflora (Circaeasteraceae, Ranunculales) Reveals Potential Mechanisms of Evolutionary Specialization.</title>
        <authorList>
            <person name="Sun Y."/>
            <person name="Deng T."/>
            <person name="Zhang A."/>
            <person name="Moore M.J."/>
            <person name="Landis J.B."/>
            <person name="Lin N."/>
            <person name="Zhang H."/>
            <person name="Zhang X."/>
            <person name="Huang J."/>
            <person name="Zhang X."/>
            <person name="Sun H."/>
            <person name="Wang H."/>
        </authorList>
    </citation>
    <scope>NUCLEOTIDE SEQUENCE [LARGE SCALE GENOMIC DNA]</scope>
    <source>
        <strain evidence="2">TB1705</strain>
        <tissue evidence="2">Leaf</tissue>
    </source>
</reference>
<evidence type="ECO:0000313" key="2">
    <source>
        <dbReference type="EMBL" id="KAF6175915.1"/>
    </source>
</evidence>
<gene>
    <name evidence="2" type="ORF">GIB67_003403</name>
</gene>
<proteinExistence type="predicted"/>
<dbReference type="AlphaFoldDB" id="A0A7J7P8Y8"/>
<organism evidence="2 3">
    <name type="scientific">Kingdonia uniflora</name>
    <dbReference type="NCBI Taxonomy" id="39325"/>
    <lineage>
        <taxon>Eukaryota</taxon>
        <taxon>Viridiplantae</taxon>
        <taxon>Streptophyta</taxon>
        <taxon>Embryophyta</taxon>
        <taxon>Tracheophyta</taxon>
        <taxon>Spermatophyta</taxon>
        <taxon>Magnoliopsida</taxon>
        <taxon>Ranunculales</taxon>
        <taxon>Circaeasteraceae</taxon>
        <taxon>Kingdonia</taxon>
    </lineage>
</organism>
<comment type="caution">
    <text evidence="2">The sequence shown here is derived from an EMBL/GenBank/DDBJ whole genome shotgun (WGS) entry which is preliminary data.</text>
</comment>
<feature type="region of interest" description="Disordered" evidence="1">
    <location>
        <begin position="1"/>
        <end position="54"/>
    </location>
</feature>
<keyword evidence="3" id="KW-1185">Reference proteome</keyword>
<evidence type="ECO:0000256" key="1">
    <source>
        <dbReference type="SAM" id="MobiDB-lite"/>
    </source>
</evidence>
<dbReference type="Proteomes" id="UP000541444">
    <property type="component" value="Unassembled WGS sequence"/>
</dbReference>
<name>A0A7J7P8Y8_9MAGN</name>